<feature type="repeat" description="TPR" evidence="6">
    <location>
        <begin position="180"/>
        <end position="213"/>
    </location>
</feature>
<dbReference type="Pfam" id="PF13414">
    <property type="entry name" value="TPR_11"/>
    <property type="match status" value="2"/>
</dbReference>
<dbReference type="PANTHER" id="PTHR22904:SF523">
    <property type="entry name" value="STRESS-INDUCED-PHOSPHOPROTEIN 1"/>
    <property type="match status" value="1"/>
</dbReference>
<keyword evidence="4 6" id="KW-0802">TPR repeat</keyword>
<dbReference type="EnsemblMetazoa" id="MESCA004209-RA">
    <property type="protein sequence ID" value="MESCA004209-PA"/>
    <property type="gene ID" value="MESCA004209"/>
</dbReference>
<feature type="compositionally biased region" description="Pro residues" evidence="7">
    <location>
        <begin position="151"/>
        <end position="163"/>
    </location>
</feature>
<dbReference type="Pfam" id="PF00515">
    <property type="entry name" value="TPR_1"/>
    <property type="match status" value="1"/>
</dbReference>
<dbReference type="EMBL" id="CAQQ02197391">
    <property type="status" value="NOT_ANNOTATED_CDS"/>
    <property type="molecule type" value="Genomic_DNA"/>
</dbReference>
<evidence type="ECO:0000256" key="4">
    <source>
        <dbReference type="ARBA" id="ARBA00022803"/>
    </source>
</evidence>
<comment type="subcellular location">
    <subcellularLocation>
        <location evidence="1">Cytoplasm</location>
    </subcellularLocation>
</comment>
<dbReference type="InterPro" id="IPR019734">
    <property type="entry name" value="TPR_rpt"/>
</dbReference>
<accession>T1GL23</accession>
<dbReference type="InterPro" id="IPR041243">
    <property type="entry name" value="STI1/HOP_DP"/>
</dbReference>
<protein>
    <recommendedName>
        <fullName evidence="5">Stress-induced-phosphoprotein 1</fullName>
    </recommendedName>
</protein>
<name>T1GL23_MEGSC</name>
<dbReference type="Pfam" id="PF13181">
    <property type="entry name" value="TPR_8"/>
    <property type="match status" value="1"/>
</dbReference>
<dbReference type="STRING" id="36166.T1GL23"/>
<evidence type="ECO:0000313" key="10">
    <source>
        <dbReference type="Proteomes" id="UP000015102"/>
    </source>
</evidence>
<feature type="compositionally biased region" description="Low complexity" evidence="7">
    <location>
        <begin position="138"/>
        <end position="150"/>
    </location>
</feature>
<dbReference type="GO" id="GO:0051879">
    <property type="term" value="F:Hsp90 protein binding"/>
    <property type="evidence" value="ECO:0007669"/>
    <property type="project" value="TreeGrafter"/>
</dbReference>
<dbReference type="FunFam" id="1.25.40.10:FF:000027">
    <property type="entry name" value="stress-induced-phosphoprotein 1 isoform X1"/>
    <property type="match status" value="1"/>
</dbReference>
<feature type="repeat" description="TPR" evidence="6">
    <location>
        <begin position="72"/>
        <end position="105"/>
    </location>
</feature>
<feature type="repeat" description="TPR" evidence="6">
    <location>
        <begin position="4"/>
        <end position="37"/>
    </location>
</feature>
<keyword evidence="10" id="KW-1185">Reference proteome</keyword>
<dbReference type="GO" id="GO:0005737">
    <property type="term" value="C:cytoplasm"/>
    <property type="evidence" value="ECO:0007669"/>
    <property type="project" value="UniProtKB-SubCell"/>
</dbReference>
<proteinExistence type="predicted"/>
<dbReference type="Gene3D" id="1.25.40.10">
    <property type="entry name" value="Tetratricopeptide repeat domain"/>
    <property type="match status" value="3"/>
</dbReference>
<evidence type="ECO:0000256" key="2">
    <source>
        <dbReference type="ARBA" id="ARBA00022490"/>
    </source>
</evidence>
<dbReference type="Proteomes" id="UP000015102">
    <property type="component" value="Unassembled WGS sequence"/>
</dbReference>
<dbReference type="OMA" id="MYSAREN"/>
<organism evidence="9 10">
    <name type="scientific">Megaselia scalaris</name>
    <name type="common">Humpbacked fly</name>
    <name type="synonym">Phora scalaris</name>
    <dbReference type="NCBI Taxonomy" id="36166"/>
    <lineage>
        <taxon>Eukaryota</taxon>
        <taxon>Metazoa</taxon>
        <taxon>Ecdysozoa</taxon>
        <taxon>Arthropoda</taxon>
        <taxon>Hexapoda</taxon>
        <taxon>Insecta</taxon>
        <taxon>Pterygota</taxon>
        <taxon>Neoptera</taxon>
        <taxon>Endopterygota</taxon>
        <taxon>Diptera</taxon>
        <taxon>Brachycera</taxon>
        <taxon>Muscomorpha</taxon>
        <taxon>Platypezoidea</taxon>
        <taxon>Phoridae</taxon>
        <taxon>Megaseliini</taxon>
        <taxon>Megaselia</taxon>
    </lineage>
</organism>
<evidence type="ECO:0000256" key="1">
    <source>
        <dbReference type="ARBA" id="ARBA00004496"/>
    </source>
</evidence>
<dbReference type="PANTHER" id="PTHR22904">
    <property type="entry name" value="TPR REPEAT CONTAINING PROTEIN"/>
    <property type="match status" value="1"/>
</dbReference>
<dbReference type="PROSITE" id="PS50005">
    <property type="entry name" value="TPR"/>
    <property type="match status" value="4"/>
</dbReference>
<dbReference type="SUPFAM" id="SSF48452">
    <property type="entry name" value="TPR-like"/>
    <property type="match status" value="3"/>
</dbReference>
<evidence type="ECO:0000256" key="5">
    <source>
        <dbReference type="ARBA" id="ARBA00026193"/>
    </source>
</evidence>
<dbReference type="FunFam" id="1.25.40.10:FF:000020">
    <property type="entry name" value="Stress-induced phosphoprotein 1"/>
    <property type="match status" value="1"/>
</dbReference>
<dbReference type="FunFam" id="1.10.260.100:FF:000002">
    <property type="entry name" value="Stress-induced-phosphoprotein 1 (Hsp70/Hsp90-organizing)"/>
    <property type="match status" value="1"/>
</dbReference>
<evidence type="ECO:0000256" key="7">
    <source>
        <dbReference type="SAM" id="MobiDB-lite"/>
    </source>
</evidence>
<dbReference type="HOGENOM" id="CLU_000134_46_5_1"/>
<keyword evidence="2" id="KW-0963">Cytoplasm</keyword>
<keyword evidence="3" id="KW-0677">Repeat</keyword>
<dbReference type="InterPro" id="IPR006636">
    <property type="entry name" value="STI1_HS-bd"/>
</dbReference>
<dbReference type="FunFam" id="1.25.40.10:FF:000010">
    <property type="entry name" value="Stress-induced phosphoprotein 1"/>
    <property type="match status" value="1"/>
</dbReference>
<reference evidence="10" key="1">
    <citation type="submission" date="2013-02" db="EMBL/GenBank/DDBJ databases">
        <authorList>
            <person name="Hughes D."/>
        </authorList>
    </citation>
    <scope>NUCLEOTIDE SEQUENCE</scope>
    <source>
        <strain>Durham</strain>
        <strain evidence="10">NC isolate 2 -- Noor lab</strain>
    </source>
</reference>
<feature type="domain" description="STI1" evidence="8">
    <location>
        <begin position="441"/>
        <end position="480"/>
    </location>
</feature>
<dbReference type="InterPro" id="IPR011990">
    <property type="entry name" value="TPR-like_helical_dom_sf"/>
</dbReference>
<evidence type="ECO:0000256" key="3">
    <source>
        <dbReference type="ARBA" id="ARBA00022737"/>
    </source>
</evidence>
<dbReference type="Gene3D" id="1.10.260.100">
    <property type="match status" value="1"/>
</dbReference>
<feature type="region of interest" description="Disordered" evidence="7">
    <location>
        <begin position="138"/>
        <end position="176"/>
    </location>
</feature>
<dbReference type="AlphaFoldDB" id="T1GL23"/>
<dbReference type="Pfam" id="PF17830">
    <property type="entry name" value="STI1-HOP_DP"/>
    <property type="match status" value="1"/>
</dbReference>
<evidence type="ECO:0000259" key="8">
    <source>
        <dbReference type="SMART" id="SM00727"/>
    </source>
</evidence>
<evidence type="ECO:0000256" key="6">
    <source>
        <dbReference type="PROSITE-ProRule" id="PRU00339"/>
    </source>
</evidence>
<reference evidence="9" key="2">
    <citation type="submission" date="2015-06" db="UniProtKB">
        <authorList>
            <consortium name="EnsemblMetazoa"/>
        </authorList>
    </citation>
    <scope>IDENTIFICATION</scope>
</reference>
<dbReference type="SMART" id="SM00727">
    <property type="entry name" value="STI1"/>
    <property type="match status" value="1"/>
</dbReference>
<evidence type="ECO:0000313" key="9">
    <source>
        <dbReference type="EnsemblMetazoa" id="MESCA004209-PA"/>
    </source>
</evidence>
<dbReference type="SMART" id="SM00028">
    <property type="entry name" value="TPR"/>
    <property type="match status" value="9"/>
</dbReference>
<feature type="repeat" description="TPR" evidence="6">
    <location>
        <begin position="312"/>
        <end position="345"/>
    </location>
</feature>
<sequence length="492" mass="55525">MDKVTELKNKGNEALKQNNFAEAIAAYTEAISLDPQNHVLYSNRSAAYASASQFNLALTDAEKTVEINPSWPKGYSRKGAALTGLGRFKEGHDAYEEGLKYDPSNAALLQGKQENKMAHIQSLMKDGNMDFEELLNQAQKHQSYQQQQAPPSQPEPKAPPKPAEPMYEDLSEEDKKKFDAKKAKEAGNAAYKKKDFENALLNYNKALEFDPTDITFHNNIAAVYFEQKEFEKCIKQCEKAIEIGRENRADFKLIAKAFSRIGNETKQLEQAKVFYEKAMSEHRTPEVKTLLSEVEKKIKEEEMKAYIDPSKAEEEKEKGNELFKKGDYSGAVKHYSEAIKRNPDDPKLYSNRAACYTKLAAFDLGLKDCDTCNKLDSTFIKGYIRKGKILQGMQQPSKASAAYQKALEIDCNNAEAIEGYRQCSMAYQSNPKEVLQNAMADPEIQQILKDPAMRMILDQMQNDPNALRDHLKNPEISGKITKLIEAGIISIH</sequence>